<feature type="chain" id="PRO_5032403393" description="Phenol degradation protein meta" evidence="1">
    <location>
        <begin position="25"/>
        <end position="308"/>
    </location>
</feature>
<evidence type="ECO:0008006" key="4">
    <source>
        <dbReference type="Google" id="ProtNLM"/>
    </source>
</evidence>
<dbReference type="Pfam" id="PF13557">
    <property type="entry name" value="Phenol_MetA_deg"/>
    <property type="match status" value="1"/>
</dbReference>
<dbReference type="Proteomes" id="UP000585681">
    <property type="component" value="Unassembled WGS sequence"/>
</dbReference>
<gene>
    <name evidence="2" type="ORF">GGR17_002686</name>
</gene>
<keyword evidence="3" id="KW-1185">Reference proteome</keyword>
<name>A0A840CLD9_9RHOB</name>
<proteinExistence type="predicted"/>
<comment type="caution">
    <text evidence="2">The sequence shown here is derived from an EMBL/GenBank/DDBJ whole genome shotgun (WGS) entry which is preliminary data.</text>
</comment>
<protein>
    <recommendedName>
        <fullName evidence="4">Phenol degradation protein meta</fullName>
    </recommendedName>
</protein>
<evidence type="ECO:0000313" key="2">
    <source>
        <dbReference type="EMBL" id="MBB4022867.1"/>
    </source>
</evidence>
<reference evidence="2" key="1">
    <citation type="submission" date="2020-08" db="EMBL/GenBank/DDBJ databases">
        <title>Genomic Encyclopedia of Type Strains, Phase IV (KMG-IV): sequencing the most valuable type-strain genomes for metagenomic binning, comparative biology and taxonomic classification.</title>
        <authorList>
            <person name="Goeker M."/>
        </authorList>
    </citation>
    <scope>NUCLEOTIDE SEQUENCE [LARGE SCALE GENOMIC DNA]</scope>
    <source>
        <strain evidence="2">DSM 105040</strain>
    </source>
</reference>
<evidence type="ECO:0000256" key="1">
    <source>
        <dbReference type="SAM" id="SignalP"/>
    </source>
</evidence>
<organism evidence="2 3">
    <name type="scientific">Actibacterium naphthalenivorans</name>
    <dbReference type="NCBI Taxonomy" id="1614693"/>
    <lineage>
        <taxon>Bacteria</taxon>
        <taxon>Pseudomonadati</taxon>
        <taxon>Pseudomonadota</taxon>
        <taxon>Alphaproteobacteria</taxon>
        <taxon>Rhodobacterales</taxon>
        <taxon>Roseobacteraceae</taxon>
        <taxon>Actibacterium</taxon>
    </lineage>
</organism>
<sequence>MKSNQRWSLPFVVGLSLAVQSADAREPGVPTSVPPGNTIGAAVGASFPPGFYFSSRSGYWDAELKDGSGDFGGQTNTLTDTAAQFLWAPGTTLWGGDYKAFVTIPLLNNEQDRTSPFPPPLQGSSSKLSLGNIEISPVSLSWQLEPGVFVSAGINVYAPTGDFDPNAPISSGGDFWAFAPSLGFSYLRNGWNTSIFTSYFTNTESSSTDYKSGDEVLVNVSALKDFGGWSLGPVGYYRKQITDDENNGSYYGGTTLEKAEQAALGIGFSTRLSKVETNINLTRDFHVRNTVGGAKLWVNFSMPIGGKP</sequence>
<keyword evidence="1" id="KW-0732">Signal</keyword>
<accession>A0A840CLD9</accession>
<dbReference type="InterPro" id="IPR025737">
    <property type="entry name" value="FApF"/>
</dbReference>
<feature type="signal peptide" evidence="1">
    <location>
        <begin position="1"/>
        <end position="24"/>
    </location>
</feature>
<evidence type="ECO:0000313" key="3">
    <source>
        <dbReference type="Proteomes" id="UP000585681"/>
    </source>
</evidence>
<dbReference type="EMBL" id="JACIEQ010000003">
    <property type="protein sequence ID" value="MBB4022867.1"/>
    <property type="molecule type" value="Genomic_DNA"/>
</dbReference>
<dbReference type="RefSeq" id="WP_054539995.1">
    <property type="nucleotide sequence ID" value="NZ_JACIEQ010000003.1"/>
</dbReference>
<dbReference type="AlphaFoldDB" id="A0A840CLD9"/>